<reference evidence="1" key="1">
    <citation type="submission" date="2020-11" db="EMBL/GenBank/DDBJ databases">
        <authorList>
            <person name="Tran Van P."/>
        </authorList>
    </citation>
    <scope>NUCLEOTIDE SEQUENCE</scope>
</reference>
<protein>
    <submittedName>
        <fullName evidence="1">Uncharacterized protein</fullName>
    </submittedName>
</protein>
<sequence length="93" mass="10300">MTAPLFASNNGVDQQLIKDSFQATILIAWLARGPNLDSNLLKWMHTCDGPRSAVMELIFTCLSEARTSGCDFRGREPFLNLSLLLLCPPMDCP</sequence>
<organism evidence="1">
    <name type="scientific">Notodromas monacha</name>
    <dbReference type="NCBI Taxonomy" id="399045"/>
    <lineage>
        <taxon>Eukaryota</taxon>
        <taxon>Metazoa</taxon>
        <taxon>Ecdysozoa</taxon>
        <taxon>Arthropoda</taxon>
        <taxon>Crustacea</taxon>
        <taxon>Oligostraca</taxon>
        <taxon>Ostracoda</taxon>
        <taxon>Podocopa</taxon>
        <taxon>Podocopida</taxon>
        <taxon>Cypridocopina</taxon>
        <taxon>Cypridoidea</taxon>
        <taxon>Cyprididae</taxon>
        <taxon>Notodromas</taxon>
    </lineage>
</organism>
<dbReference type="EMBL" id="CAJPEX010001504">
    <property type="protein sequence ID" value="CAG0919295.1"/>
    <property type="molecule type" value="Genomic_DNA"/>
</dbReference>
<dbReference type="AlphaFoldDB" id="A0A7R9BS40"/>
<dbReference type="Proteomes" id="UP000678499">
    <property type="component" value="Unassembled WGS sequence"/>
</dbReference>
<gene>
    <name evidence="1" type="ORF">NMOB1V02_LOCUS6825</name>
</gene>
<dbReference type="EMBL" id="OA883541">
    <property type="protein sequence ID" value="CAD7279143.1"/>
    <property type="molecule type" value="Genomic_DNA"/>
</dbReference>
<proteinExistence type="predicted"/>
<keyword evidence="2" id="KW-1185">Reference proteome</keyword>
<evidence type="ECO:0000313" key="1">
    <source>
        <dbReference type="EMBL" id="CAD7279143.1"/>
    </source>
</evidence>
<accession>A0A7R9BS40</accession>
<evidence type="ECO:0000313" key="2">
    <source>
        <dbReference type="Proteomes" id="UP000678499"/>
    </source>
</evidence>
<name>A0A7R9BS40_9CRUS</name>